<reference evidence="2" key="1">
    <citation type="submission" date="2021-04" db="EMBL/GenBank/DDBJ databases">
        <authorList>
            <person name="Tunstrom K."/>
        </authorList>
    </citation>
    <scope>NUCLEOTIDE SEQUENCE</scope>
</reference>
<evidence type="ECO:0000313" key="3">
    <source>
        <dbReference type="Proteomes" id="UP000691718"/>
    </source>
</evidence>
<keyword evidence="3" id="KW-1185">Reference proteome</keyword>
<proteinExistence type="predicted"/>
<feature type="compositionally biased region" description="Basic and acidic residues" evidence="1">
    <location>
        <begin position="17"/>
        <end position="29"/>
    </location>
</feature>
<accession>A0A8S3WW13</accession>
<comment type="caution">
    <text evidence="2">The sequence shown here is derived from an EMBL/GenBank/DDBJ whole genome shotgun (WGS) entry which is preliminary data.</text>
</comment>
<dbReference type="Proteomes" id="UP000691718">
    <property type="component" value="Unassembled WGS sequence"/>
</dbReference>
<feature type="region of interest" description="Disordered" evidence="1">
    <location>
        <begin position="1"/>
        <end position="30"/>
    </location>
</feature>
<protein>
    <submittedName>
        <fullName evidence="2">(apollo) hypothetical protein</fullName>
    </submittedName>
</protein>
<dbReference type="EMBL" id="CAJQZP010000774">
    <property type="protein sequence ID" value="CAG4984254.1"/>
    <property type="molecule type" value="Genomic_DNA"/>
</dbReference>
<gene>
    <name evidence="2" type="ORF">PAPOLLO_LOCUS10817</name>
</gene>
<evidence type="ECO:0000256" key="1">
    <source>
        <dbReference type="SAM" id="MobiDB-lite"/>
    </source>
</evidence>
<evidence type="ECO:0000313" key="2">
    <source>
        <dbReference type="EMBL" id="CAG4984254.1"/>
    </source>
</evidence>
<dbReference type="AlphaFoldDB" id="A0A8S3WW13"/>
<sequence length="93" mass="10711">MRADPRRPRASSCGDNRTTRRESKFEKETSSWIQMQNMTLKNSSSYENKDVSVTEMGPASSQGCKKKNEVIQWHKDIPEIILTEANNEEEDSM</sequence>
<organism evidence="2 3">
    <name type="scientific">Parnassius apollo</name>
    <name type="common">Apollo butterfly</name>
    <name type="synonym">Papilio apollo</name>
    <dbReference type="NCBI Taxonomy" id="110799"/>
    <lineage>
        <taxon>Eukaryota</taxon>
        <taxon>Metazoa</taxon>
        <taxon>Ecdysozoa</taxon>
        <taxon>Arthropoda</taxon>
        <taxon>Hexapoda</taxon>
        <taxon>Insecta</taxon>
        <taxon>Pterygota</taxon>
        <taxon>Neoptera</taxon>
        <taxon>Endopterygota</taxon>
        <taxon>Lepidoptera</taxon>
        <taxon>Glossata</taxon>
        <taxon>Ditrysia</taxon>
        <taxon>Papilionoidea</taxon>
        <taxon>Papilionidae</taxon>
        <taxon>Parnassiinae</taxon>
        <taxon>Parnassini</taxon>
        <taxon>Parnassius</taxon>
        <taxon>Parnassius</taxon>
    </lineage>
</organism>
<name>A0A8S3WW13_PARAO</name>